<organism evidence="1 2">
    <name type="scientific">Mucor flavus</name>
    <dbReference type="NCBI Taxonomy" id="439312"/>
    <lineage>
        <taxon>Eukaryota</taxon>
        <taxon>Fungi</taxon>
        <taxon>Fungi incertae sedis</taxon>
        <taxon>Mucoromycota</taxon>
        <taxon>Mucoromycotina</taxon>
        <taxon>Mucoromycetes</taxon>
        <taxon>Mucorales</taxon>
        <taxon>Mucorineae</taxon>
        <taxon>Mucoraceae</taxon>
        <taxon>Mucor</taxon>
    </lineage>
</organism>
<dbReference type="Proteomes" id="UP001473302">
    <property type="component" value="Unassembled WGS sequence"/>
</dbReference>
<gene>
    <name evidence="1" type="ORF">MFLAVUS_000259</name>
</gene>
<evidence type="ECO:0000313" key="2">
    <source>
        <dbReference type="Proteomes" id="UP001473302"/>
    </source>
</evidence>
<dbReference type="EMBL" id="BAABUK010000002">
    <property type="protein sequence ID" value="GAA5806911.1"/>
    <property type="molecule type" value="Genomic_DNA"/>
</dbReference>
<protein>
    <submittedName>
        <fullName evidence="1">Uncharacterized protein</fullName>
    </submittedName>
</protein>
<sequence>MSFLGLFCVAYHSSVTKVTTLPGHIVAKYYTTTTKELNLQPNIIPFHQHQGIFHQLQLVKNIRIFASYLSHHLYNIENNETYNKYKWRTLEKSVMTNASNWIDKKPASITARDLIVLSFLMKTRSLV</sequence>
<accession>A0ABP9YJ98</accession>
<name>A0ABP9YJ98_9FUNG</name>
<evidence type="ECO:0000313" key="1">
    <source>
        <dbReference type="EMBL" id="GAA5806911.1"/>
    </source>
</evidence>
<proteinExistence type="predicted"/>
<reference evidence="1 2" key="1">
    <citation type="submission" date="2024-04" db="EMBL/GenBank/DDBJ databases">
        <title>genome sequences of Mucor flavus KT1a and Helicostylum pulchrum KT1b strains isolated from the surface of a dry-aged beef.</title>
        <authorList>
            <person name="Toyotome T."/>
            <person name="Hosono M."/>
            <person name="Torimaru M."/>
            <person name="Fukuda K."/>
            <person name="Mikami N."/>
        </authorList>
    </citation>
    <scope>NUCLEOTIDE SEQUENCE [LARGE SCALE GENOMIC DNA]</scope>
    <source>
        <strain evidence="1 2">KT1a</strain>
    </source>
</reference>
<comment type="caution">
    <text evidence="1">The sequence shown here is derived from an EMBL/GenBank/DDBJ whole genome shotgun (WGS) entry which is preliminary data.</text>
</comment>
<keyword evidence="2" id="KW-1185">Reference proteome</keyword>